<accession>A0A9N8ESG0</accession>
<organism evidence="2 3">
    <name type="scientific">Seminavis robusta</name>
    <dbReference type="NCBI Taxonomy" id="568900"/>
    <lineage>
        <taxon>Eukaryota</taxon>
        <taxon>Sar</taxon>
        <taxon>Stramenopiles</taxon>
        <taxon>Ochrophyta</taxon>
        <taxon>Bacillariophyta</taxon>
        <taxon>Bacillariophyceae</taxon>
        <taxon>Bacillariophycidae</taxon>
        <taxon>Naviculales</taxon>
        <taxon>Naviculaceae</taxon>
        <taxon>Seminavis</taxon>
    </lineage>
</organism>
<sequence length="619" mass="67880">MIVKEEPDVHDVQDESRDEECNDEEDEDFLELPPKKAARTKYPPGCIAQWDVYEENALLASRVLRGQVQKVGIDWSEAGSRETVYKLKVFNDGFQSSTFSCSSSISVVKEKYLMIAIGEPVWMHGAEEADQKQGRILSSELLPSWKGDGKAMPVFSVQSLNGDFKIYHGVQPGNISYRHLCEAQVPKTMLKPSYPPVHSPNSIRPTNDADKTTPQDVAKGTQNYGGTTLLPPESSSFSTNRDKPMQEYLNEKENKGGMSSNVAAMNVVDDASACTPLCDNHEQKDDESKPKADEVSSGNESSISSSQAWVISATENASSKSTGVTTKKHFSLLGEEETSSSKWHQILPGKPDNDRIHSSSNDSAVLASADDATSCGIHEQEHECNEQTADENFSNGNSTSNDKDLESGIENVSSSGGRSTEDPASSCSSVDPTEVVSPTSLENKESPKAHESQESSPLQVRVPRKKRTLEKPNLQTFASLSAPRSRIEEAPYKLHRASQELEVGQLEEGPATTVPVSVRVYNNGPVPRFEHITSAGRHRIHAALTQLRHLRGGYRSDHGILGREEAQALEEALRPVISQSGPIYCKKATGKRYSDRDKEARRSSPPATADNSKRRRVVA</sequence>
<feature type="region of interest" description="Disordered" evidence="1">
    <location>
        <begin position="276"/>
        <end position="307"/>
    </location>
</feature>
<gene>
    <name evidence="2" type="ORF">SEMRO_1824_G300000.1</name>
</gene>
<proteinExistence type="predicted"/>
<feature type="compositionally biased region" description="Basic and acidic residues" evidence="1">
    <location>
        <begin position="279"/>
        <end position="294"/>
    </location>
</feature>
<feature type="compositionally biased region" description="Polar residues" evidence="1">
    <location>
        <begin position="214"/>
        <end position="226"/>
    </location>
</feature>
<evidence type="ECO:0000256" key="1">
    <source>
        <dbReference type="SAM" id="MobiDB-lite"/>
    </source>
</evidence>
<name>A0A9N8ESG0_9STRA</name>
<evidence type="ECO:0000313" key="3">
    <source>
        <dbReference type="Proteomes" id="UP001153069"/>
    </source>
</evidence>
<dbReference type="EMBL" id="CAICTM010001822">
    <property type="protein sequence ID" value="CAB9526416.1"/>
    <property type="molecule type" value="Genomic_DNA"/>
</dbReference>
<keyword evidence="3" id="KW-1185">Reference proteome</keyword>
<comment type="caution">
    <text evidence="2">The sequence shown here is derived from an EMBL/GenBank/DDBJ whole genome shotgun (WGS) entry which is preliminary data.</text>
</comment>
<feature type="compositionally biased region" description="Basic and acidic residues" evidence="1">
    <location>
        <begin position="442"/>
        <end position="453"/>
    </location>
</feature>
<feature type="region of interest" description="Disordered" evidence="1">
    <location>
        <begin position="587"/>
        <end position="619"/>
    </location>
</feature>
<protein>
    <submittedName>
        <fullName evidence="2">Uncharacterized protein</fullName>
    </submittedName>
</protein>
<feature type="compositionally biased region" description="Basic and acidic residues" evidence="1">
    <location>
        <begin position="1"/>
        <end position="15"/>
    </location>
</feature>
<feature type="compositionally biased region" description="Polar residues" evidence="1">
    <location>
        <begin position="410"/>
        <end position="441"/>
    </location>
</feature>
<feature type="compositionally biased region" description="Acidic residues" evidence="1">
    <location>
        <begin position="16"/>
        <end position="28"/>
    </location>
</feature>
<feature type="region of interest" description="Disordered" evidence="1">
    <location>
        <begin position="333"/>
        <end position="470"/>
    </location>
</feature>
<feature type="compositionally biased region" description="Basic and acidic residues" evidence="1">
    <location>
        <begin position="592"/>
        <end position="602"/>
    </location>
</feature>
<feature type="compositionally biased region" description="Low complexity" evidence="1">
    <location>
        <begin position="296"/>
        <end position="306"/>
    </location>
</feature>
<feature type="compositionally biased region" description="Polar residues" evidence="1">
    <location>
        <begin position="386"/>
        <end position="400"/>
    </location>
</feature>
<feature type="region of interest" description="Disordered" evidence="1">
    <location>
        <begin position="1"/>
        <end position="28"/>
    </location>
</feature>
<dbReference type="AlphaFoldDB" id="A0A9N8ESG0"/>
<feature type="region of interest" description="Disordered" evidence="1">
    <location>
        <begin position="191"/>
        <end position="241"/>
    </location>
</feature>
<evidence type="ECO:0000313" key="2">
    <source>
        <dbReference type="EMBL" id="CAB9526416.1"/>
    </source>
</evidence>
<reference evidence="2" key="1">
    <citation type="submission" date="2020-06" db="EMBL/GenBank/DDBJ databases">
        <authorList>
            <consortium name="Plant Systems Biology data submission"/>
        </authorList>
    </citation>
    <scope>NUCLEOTIDE SEQUENCE</scope>
    <source>
        <strain evidence="2">D6</strain>
    </source>
</reference>
<dbReference type="Proteomes" id="UP001153069">
    <property type="component" value="Unassembled WGS sequence"/>
</dbReference>